<evidence type="ECO:0000256" key="1">
    <source>
        <dbReference type="ARBA" id="ARBA00022679"/>
    </source>
</evidence>
<feature type="domain" description="Protein kinase" evidence="6">
    <location>
        <begin position="10"/>
        <end position="273"/>
    </location>
</feature>
<evidence type="ECO:0000313" key="7">
    <source>
        <dbReference type="EMBL" id="TKJ39016.1"/>
    </source>
</evidence>
<dbReference type="Proteomes" id="UP000319619">
    <property type="component" value="Unassembled WGS sequence"/>
</dbReference>
<dbReference type="SUPFAM" id="SSF56112">
    <property type="entry name" value="Protein kinase-like (PK-like)"/>
    <property type="match status" value="1"/>
</dbReference>
<dbReference type="AlphaFoldDB" id="A0A532UVQ3"/>
<dbReference type="InterPro" id="IPR008271">
    <property type="entry name" value="Ser/Thr_kinase_AS"/>
</dbReference>
<dbReference type="Pfam" id="PF08308">
    <property type="entry name" value="PEGA"/>
    <property type="match status" value="1"/>
</dbReference>
<dbReference type="Gene3D" id="3.30.200.20">
    <property type="entry name" value="Phosphorylase Kinase, domain 1"/>
    <property type="match status" value="1"/>
</dbReference>
<dbReference type="InterPro" id="IPR000719">
    <property type="entry name" value="Prot_kinase_dom"/>
</dbReference>
<dbReference type="GO" id="GO:0005524">
    <property type="term" value="F:ATP binding"/>
    <property type="evidence" value="ECO:0007669"/>
    <property type="project" value="UniProtKB-KW"/>
</dbReference>
<organism evidence="7 8">
    <name type="scientific">candidate division LCP-89 bacterium B3_LCP</name>
    <dbReference type="NCBI Taxonomy" id="2012998"/>
    <lineage>
        <taxon>Bacteria</taxon>
        <taxon>Pseudomonadati</taxon>
        <taxon>Bacteria division LCP-89</taxon>
    </lineage>
</organism>
<keyword evidence="5" id="KW-1133">Transmembrane helix</keyword>
<keyword evidence="2" id="KW-0547">Nucleotide-binding</keyword>
<name>A0A532UVQ3_UNCL8</name>
<keyword evidence="4" id="KW-0067">ATP-binding</keyword>
<reference evidence="7 8" key="1">
    <citation type="submission" date="2017-06" db="EMBL/GenBank/DDBJ databases">
        <title>Novel microbial phyla capable of carbon fixation and sulfur reduction in deep-sea sediments.</title>
        <authorList>
            <person name="Huang J."/>
            <person name="Baker B."/>
            <person name="Wang Y."/>
        </authorList>
    </citation>
    <scope>NUCLEOTIDE SEQUENCE [LARGE SCALE GENOMIC DNA]</scope>
    <source>
        <strain evidence="7">B3_LCP</strain>
    </source>
</reference>
<dbReference type="PROSITE" id="PS00108">
    <property type="entry name" value="PROTEIN_KINASE_ST"/>
    <property type="match status" value="1"/>
</dbReference>
<keyword evidence="3" id="KW-0418">Kinase</keyword>
<evidence type="ECO:0000256" key="5">
    <source>
        <dbReference type="SAM" id="Phobius"/>
    </source>
</evidence>
<dbReference type="PANTHER" id="PTHR43289">
    <property type="entry name" value="MITOGEN-ACTIVATED PROTEIN KINASE KINASE KINASE 20-RELATED"/>
    <property type="match status" value="1"/>
</dbReference>
<comment type="caution">
    <text evidence="7">The sequence shown here is derived from an EMBL/GenBank/DDBJ whole genome shotgun (WGS) entry which is preliminary data.</text>
</comment>
<keyword evidence="1" id="KW-0808">Transferase</keyword>
<dbReference type="GO" id="GO:0004674">
    <property type="term" value="F:protein serine/threonine kinase activity"/>
    <property type="evidence" value="ECO:0007669"/>
    <property type="project" value="TreeGrafter"/>
</dbReference>
<dbReference type="SMART" id="SM00220">
    <property type="entry name" value="S_TKc"/>
    <property type="match status" value="1"/>
</dbReference>
<feature type="transmembrane region" description="Helical" evidence="5">
    <location>
        <begin position="314"/>
        <end position="332"/>
    </location>
</feature>
<protein>
    <recommendedName>
        <fullName evidence="6">Protein kinase domain-containing protein</fullName>
    </recommendedName>
</protein>
<dbReference type="PANTHER" id="PTHR43289:SF6">
    <property type="entry name" value="SERINE_THREONINE-PROTEIN KINASE NEKL-3"/>
    <property type="match status" value="1"/>
</dbReference>
<gene>
    <name evidence="7" type="ORF">CEE37_11360</name>
</gene>
<accession>A0A532UVQ3</accession>
<evidence type="ECO:0000256" key="3">
    <source>
        <dbReference type="ARBA" id="ARBA00022777"/>
    </source>
</evidence>
<evidence type="ECO:0000256" key="4">
    <source>
        <dbReference type="ARBA" id="ARBA00022840"/>
    </source>
</evidence>
<dbReference type="Pfam" id="PF00069">
    <property type="entry name" value="Pkinase"/>
    <property type="match status" value="1"/>
</dbReference>
<dbReference type="PROSITE" id="PS50011">
    <property type="entry name" value="PROTEIN_KINASE_DOM"/>
    <property type="match status" value="1"/>
</dbReference>
<evidence type="ECO:0000313" key="8">
    <source>
        <dbReference type="Proteomes" id="UP000319619"/>
    </source>
</evidence>
<sequence>MNSEVEFEGFRIDEVLSRSSTTSVYRAFQHSLQRPVLIKELRPELFQDEDLRERFEREARACARIKHENIVDIYELSSSSERIFLVMEFIDGCSLANLIHEHSPLPINLVSALIMQTLRGLACAHSQGVVHRDMKPENILISRDGWVKISDFGLARFEGISSVTRAGTVVGTPAYLSPEAISGGKVGPASDIFSLGVTFYQAFTGENPFHAEHFSDSLNKVLSVNPKKLSLVRDDVPVDFDRILQKMLEKQVSKRWNACEDIINELGKIDAVVALGPPKFEVLKFWGKPDDQDYRTPTESVDVSIIGKSAKKKPFVWIGLSVSIALFILLYWSGIFQGKQKDEISQSVANNSSLAAMVVDTAYSKADSVEDFPGMKSLKNSDENLPVEEEESIDDDIVVSGDRITIVEKIEPEEVSTVNLQKQVDVPVEGEPVDEDSQSEMLISELVIPDVPARVFIQCDPWADVYVDEVLKGKTPLDYVQIDPGEHQLVFRHPQFAPAVRNVELKPGEDLVLKINFWESVGRIVILVDSWAEVYVDGNYIDVTPLKEPLVVPLGTTTITLKNPASPIWEEKIRFHKGDPPCTLRVNLKPYDG</sequence>
<keyword evidence="5" id="KW-0812">Transmembrane</keyword>
<dbReference type="Gene3D" id="1.10.510.10">
    <property type="entry name" value="Transferase(Phosphotransferase) domain 1"/>
    <property type="match status" value="1"/>
</dbReference>
<dbReference type="InterPro" id="IPR013229">
    <property type="entry name" value="PEGA"/>
</dbReference>
<dbReference type="InterPro" id="IPR011009">
    <property type="entry name" value="Kinase-like_dom_sf"/>
</dbReference>
<evidence type="ECO:0000259" key="6">
    <source>
        <dbReference type="PROSITE" id="PS50011"/>
    </source>
</evidence>
<dbReference type="EMBL" id="NJBN01000008">
    <property type="protein sequence ID" value="TKJ39016.1"/>
    <property type="molecule type" value="Genomic_DNA"/>
</dbReference>
<evidence type="ECO:0000256" key="2">
    <source>
        <dbReference type="ARBA" id="ARBA00022741"/>
    </source>
</evidence>
<dbReference type="CDD" id="cd14014">
    <property type="entry name" value="STKc_PknB_like"/>
    <property type="match status" value="1"/>
</dbReference>
<proteinExistence type="predicted"/>
<keyword evidence="5" id="KW-0472">Membrane</keyword>